<evidence type="ECO:0000256" key="2">
    <source>
        <dbReference type="ARBA" id="ARBA00022695"/>
    </source>
</evidence>
<dbReference type="GO" id="GO:0003964">
    <property type="term" value="F:RNA-directed DNA polymerase activity"/>
    <property type="evidence" value="ECO:0007669"/>
    <property type="project" value="UniProtKB-KW"/>
</dbReference>
<dbReference type="OrthoDB" id="5990438at2759"/>
<dbReference type="Proteomes" id="UP001152795">
    <property type="component" value="Unassembled WGS sequence"/>
</dbReference>
<reference evidence="8" key="1">
    <citation type="submission" date="2020-04" db="EMBL/GenBank/DDBJ databases">
        <authorList>
            <person name="Alioto T."/>
            <person name="Alioto T."/>
            <person name="Gomez Garrido J."/>
        </authorList>
    </citation>
    <scope>NUCLEOTIDE SEQUENCE</scope>
    <source>
        <strain evidence="8">A484AB</strain>
    </source>
</reference>
<keyword evidence="1" id="KW-0808">Transferase</keyword>
<keyword evidence="2" id="KW-0548">Nucleotidyltransferase</keyword>
<dbReference type="InterPro" id="IPR041373">
    <property type="entry name" value="RT_RNaseH"/>
</dbReference>
<keyword evidence="5" id="KW-0378">Hydrolase</keyword>
<dbReference type="InterPro" id="IPR043502">
    <property type="entry name" value="DNA/RNA_pol_sf"/>
</dbReference>
<keyword evidence="3" id="KW-0540">Nuclease</keyword>
<dbReference type="InterPro" id="IPR043128">
    <property type="entry name" value="Rev_trsase/Diguanyl_cyclase"/>
</dbReference>
<gene>
    <name evidence="8" type="ORF">PACLA_8A049550</name>
</gene>
<dbReference type="FunFam" id="3.10.20.370:FF:000001">
    <property type="entry name" value="Retrovirus-related Pol polyprotein from transposon 17.6-like protein"/>
    <property type="match status" value="1"/>
</dbReference>
<evidence type="ECO:0000256" key="6">
    <source>
        <dbReference type="ARBA" id="ARBA00022918"/>
    </source>
</evidence>
<name>A0A6S7FZU0_PARCT</name>
<evidence type="ECO:0000313" key="8">
    <source>
        <dbReference type="EMBL" id="CAB3986004.1"/>
    </source>
</evidence>
<dbReference type="GO" id="GO:0004519">
    <property type="term" value="F:endonuclease activity"/>
    <property type="evidence" value="ECO:0007669"/>
    <property type="project" value="UniProtKB-KW"/>
</dbReference>
<evidence type="ECO:0000313" key="9">
    <source>
        <dbReference type="Proteomes" id="UP001152795"/>
    </source>
</evidence>
<dbReference type="Gene3D" id="3.30.70.270">
    <property type="match status" value="1"/>
</dbReference>
<proteinExistence type="predicted"/>
<accession>A0A6S7FZU0</accession>
<feature type="domain" description="Reverse transcriptase RNase H-like" evidence="7">
    <location>
        <begin position="103"/>
        <end position="206"/>
    </location>
</feature>
<sequence length="228" mass="26514">MGAKAIEVIGYRVLEGIKGLQEENVRKIEGATRPKTKKQVWVFIGLTGYYRDFIPNYAAKAAPLTDLTKKWQPNKVSWEQPQEKAFMTLKRELASEPILYLQDSAKPFVLRTDASDVGIGAVLMQDHDVKLFPVSYTSRKLSPRECKYSTIERECLAIVWVIQKFRVYLYGREFVLQTDHQPLIYLNRVKFLNDRIMRWAMFLQSYVMRIESIKGSENVGADYLSRVY</sequence>
<dbReference type="Pfam" id="PF17917">
    <property type="entry name" value="RT_RNaseH"/>
    <property type="match status" value="1"/>
</dbReference>
<dbReference type="Gene3D" id="3.10.20.370">
    <property type="match status" value="1"/>
</dbReference>
<dbReference type="PANTHER" id="PTHR34072">
    <property type="entry name" value="ENZYMATIC POLYPROTEIN-RELATED"/>
    <property type="match status" value="1"/>
</dbReference>
<keyword evidence="6" id="KW-0695">RNA-directed DNA polymerase</keyword>
<evidence type="ECO:0000256" key="5">
    <source>
        <dbReference type="ARBA" id="ARBA00022801"/>
    </source>
</evidence>
<dbReference type="FunFam" id="3.30.70.270:FF:000020">
    <property type="entry name" value="Transposon Tf2-6 polyprotein-like Protein"/>
    <property type="match status" value="1"/>
</dbReference>
<evidence type="ECO:0000256" key="4">
    <source>
        <dbReference type="ARBA" id="ARBA00022759"/>
    </source>
</evidence>
<dbReference type="AlphaFoldDB" id="A0A6S7FZU0"/>
<dbReference type="EMBL" id="CACRXK020000951">
    <property type="protein sequence ID" value="CAB3986004.1"/>
    <property type="molecule type" value="Genomic_DNA"/>
</dbReference>
<dbReference type="SUPFAM" id="SSF56672">
    <property type="entry name" value="DNA/RNA polymerases"/>
    <property type="match status" value="1"/>
</dbReference>
<keyword evidence="4" id="KW-0255">Endonuclease</keyword>
<comment type="caution">
    <text evidence="8">The sequence shown here is derived from an EMBL/GenBank/DDBJ whole genome shotgun (WGS) entry which is preliminary data.</text>
</comment>
<organism evidence="8 9">
    <name type="scientific">Paramuricea clavata</name>
    <name type="common">Red gorgonian</name>
    <name type="synonym">Violescent sea-whip</name>
    <dbReference type="NCBI Taxonomy" id="317549"/>
    <lineage>
        <taxon>Eukaryota</taxon>
        <taxon>Metazoa</taxon>
        <taxon>Cnidaria</taxon>
        <taxon>Anthozoa</taxon>
        <taxon>Octocorallia</taxon>
        <taxon>Malacalcyonacea</taxon>
        <taxon>Plexauridae</taxon>
        <taxon>Paramuricea</taxon>
    </lineage>
</organism>
<dbReference type="PANTHER" id="PTHR34072:SF52">
    <property type="entry name" value="RIBONUCLEASE H"/>
    <property type="match status" value="1"/>
</dbReference>
<keyword evidence="9" id="KW-1185">Reference proteome</keyword>
<evidence type="ECO:0000259" key="7">
    <source>
        <dbReference type="Pfam" id="PF17917"/>
    </source>
</evidence>
<protein>
    <submittedName>
        <fullName evidence="8">Retrovirus-related Pol poly from transposon</fullName>
    </submittedName>
</protein>
<dbReference type="GO" id="GO:0016787">
    <property type="term" value="F:hydrolase activity"/>
    <property type="evidence" value="ECO:0007669"/>
    <property type="project" value="UniProtKB-KW"/>
</dbReference>
<evidence type="ECO:0000256" key="1">
    <source>
        <dbReference type="ARBA" id="ARBA00022679"/>
    </source>
</evidence>
<dbReference type="CDD" id="cd09274">
    <property type="entry name" value="RNase_HI_RT_Ty3"/>
    <property type="match status" value="1"/>
</dbReference>
<evidence type="ECO:0000256" key="3">
    <source>
        <dbReference type="ARBA" id="ARBA00022722"/>
    </source>
</evidence>